<comment type="caution">
    <text evidence="3">The sequence shown here is derived from an EMBL/GenBank/DDBJ whole genome shotgun (WGS) entry which is preliminary data.</text>
</comment>
<proteinExistence type="predicted"/>
<dbReference type="InterPro" id="IPR019564">
    <property type="entry name" value="Sam37/metaxin_N"/>
</dbReference>
<feature type="domain" description="Mitochondrial outer membrane transport complex Sam37/metaxin N-terminal" evidence="2">
    <location>
        <begin position="14"/>
        <end position="108"/>
    </location>
</feature>
<protein>
    <recommendedName>
        <fullName evidence="2">Mitochondrial outer membrane transport complex Sam37/metaxin N-terminal domain-containing protein</fullName>
    </recommendedName>
</protein>
<reference evidence="3" key="1">
    <citation type="journal article" date="2020" name="New Phytol.">
        <title>Comparative genomics reveals dynamic genome evolution in host specialist ectomycorrhizal fungi.</title>
        <authorList>
            <person name="Lofgren L.A."/>
            <person name="Nguyen N.H."/>
            <person name="Vilgalys R."/>
            <person name="Ruytinx J."/>
            <person name="Liao H.L."/>
            <person name="Branco S."/>
            <person name="Kuo A."/>
            <person name="LaButti K."/>
            <person name="Lipzen A."/>
            <person name="Andreopoulos W."/>
            <person name="Pangilinan J."/>
            <person name="Riley R."/>
            <person name="Hundley H."/>
            <person name="Na H."/>
            <person name="Barry K."/>
            <person name="Grigoriev I.V."/>
            <person name="Stajich J.E."/>
            <person name="Kennedy P.G."/>
        </authorList>
    </citation>
    <scope>NUCLEOTIDE SEQUENCE</scope>
    <source>
        <strain evidence="3">FC203</strain>
    </source>
</reference>
<dbReference type="GeneID" id="64670325"/>
<organism evidence="3 4">
    <name type="scientific">Suillus fuscotomentosus</name>
    <dbReference type="NCBI Taxonomy" id="1912939"/>
    <lineage>
        <taxon>Eukaryota</taxon>
        <taxon>Fungi</taxon>
        <taxon>Dikarya</taxon>
        <taxon>Basidiomycota</taxon>
        <taxon>Agaricomycotina</taxon>
        <taxon>Agaricomycetes</taxon>
        <taxon>Agaricomycetidae</taxon>
        <taxon>Boletales</taxon>
        <taxon>Suillineae</taxon>
        <taxon>Suillaceae</taxon>
        <taxon>Suillus</taxon>
    </lineage>
</organism>
<name>A0AAD4HDX2_9AGAM</name>
<keyword evidence="1" id="KW-0472">Membrane</keyword>
<keyword evidence="1" id="KW-0812">Transmembrane</keyword>
<evidence type="ECO:0000313" key="4">
    <source>
        <dbReference type="Proteomes" id="UP001195769"/>
    </source>
</evidence>
<evidence type="ECO:0000256" key="1">
    <source>
        <dbReference type="SAM" id="Phobius"/>
    </source>
</evidence>
<keyword evidence="4" id="KW-1185">Reference proteome</keyword>
<gene>
    <name evidence="3" type="ORF">F5891DRAFT_963672</name>
</gene>
<sequence length="270" mass="30783">MCLIAVRLLHYAIEKLPFLTQDHATVSSVPAISFFVSLLAKSTSSGAWDFDASLSVLHRTKRTAWYSQVEANIGDSQTYSFYSLDDNNFGKLKNPTMLPISQHHYVPARTIREIHRSRSFGKGPRKDDQAKTEYALAFEQDNIKLSSASLATLNAKLLNVQKFFFGDRPMTLNVYIASHVLLLLNPPFPDQLTRSILMPIRPLRNPPKTMKSRMDEADLRFRRWIWFKFALAFGGVACCVAQLCIKEPMDWQTRSVFNLDCIFSTLINVL</sequence>
<dbReference type="EMBL" id="JABBWK010000112">
    <property type="protein sequence ID" value="KAG1892977.1"/>
    <property type="molecule type" value="Genomic_DNA"/>
</dbReference>
<dbReference type="Proteomes" id="UP001195769">
    <property type="component" value="Unassembled WGS sequence"/>
</dbReference>
<dbReference type="Pfam" id="PF10568">
    <property type="entry name" value="Tom37"/>
    <property type="match status" value="1"/>
</dbReference>
<evidence type="ECO:0000259" key="2">
    <source>
        <dbReference type="Pfam" id="PF10568"/>
    </source>
</evidence>
<accession>A0AAD4HDX2</accession>
<dbReference type="RefSeq" id="XP_041218553.1">
    <property type="nucleotide sequence ID" value="XM_041376027.1"/>
</dbReference>
<keyword evidence="1" id="KW-1133">Transmembrane helix</keyword>
<feature type="transmembrane region" description="Helical" evidence="1">
    <location>
        <begin position="224"/>
        <end position="245"/>
    </location>
</feature>
<dbReference type="GO" id="GO:0001401">
    <property type="term" value="C:SAM complex"/>
    <property type="evidence" value="ECO:0007669"/>
    <property type="project" value="InterPro"/>
</dbReference>
<dbReference type="AlphaFoldDB" id="A0AAD4HDX2"/>
<evidence type="ECO:0000313" key="3">
    <source>
        <dbReference type="EMBL" id="KAG1892977.1"/>
    </source>
</evidence>